<evidence type="ECO:0000313" key="1">
    <source>
        <dbReference type="EMBL" id="MYZ46970.1"/>
    </source>
</evidence>
<dbReference type="EMBL" id="SPKJ01000008">
    <property type="protein sequence ID" value="MYZ46970.1"/>
    <property type="molecule type" value="Genomic_DNA"/>
</dbReference>
<comment type="caution">
    <text evidence="1">The sequence shown here is derived from an EMBL/GenBank/DDBJ whole genome shotgun (WGS) entry which is preliminary data.</text>
</comment>
<gene>
    <name evidence="1" type="ORF">E4O86_04500</name>
</gene>
<protein>
    <submittedName>
        <fullName evidence="1">Uncharacterized protein</fullName>
    </submittedName>
</protein>
<proteinExistence type="predicted"/>
<name>A0A964WSM9_9HYPH</name>
<organism evidence="1 2">
    <name type="scientific">Propylenella binzhouense</name>
    <dbReference type="NCBI Taxonomy" id="2555902"/>
    <lineage>
        <taxon>Bacteria</taxon>
        <taxon>Pseudomonadati</taxon>
        <taxon>Pseudomonadota</taxon>
        <taxon>Alphaproteobacteria</taxon>
        <taxon>Hyphomicrobiales</taxon>
        <taxon>Propylenellaceae</taxon>
        <taxon>Propylenella</taxon>
    </lineage>
</organism>
<dbReference type="OrthoDB" id="7677041at2"/>
<dbReference type="Proteomes" id="UP000773614">
    <property type="component" value="Unassembled WGS sequence"/>
</dbReference>
<reference evidence="1" key="1">
    <citation type="submission" date="2019-03" db="EMBL/GenBank/DDBJ databases">
        <title>Afifella sp. nov., isolated from activated sludge.</title>
        <authorList>
            <person name="Li Q."/>
            <person name="Liu Y."/>
        </authorList>
    </citation>
    <scope>NUCLEOTIDE SEQUENCE</scope>
    <source>
        <strain evidence="1">L72</strain>
    </source>
</reference>
<dbReference type="RefSeq" id="WP_161139317.1">
    <property type="nucleotide sequence ID" value="NZ_SPKJ01000008.1"/>
</dbReference>
<evidence type="ECO:0000313" key="2">
    <source>
        <dbReference type="Proteomes" id="UP000773614"/>
    </source>
</evidence>
<dbReference type="AlphaFoldDB" id="A0A964WSM9"/>
<accession>A0A964WSM9</accession>
<keyword evidence="2" id="KW-1185">Reference proteome</keyword>
<sequence length="207" mass="21975">MTVVSIARYLTDFSAPPAADEPEIADPDERQRLVADPGPTLAEQLAMARAAGREEERARANSELEARLAQEAAAHRAAMEEARARWAAEEGARIGDGLSSALKELRASLEAEVARALRPVVESGLRVRTVHAVSDAVSTLLDHGGHELVRVSGPADLLEAVRTRLGRASDAVVFEAGAGAEVRVAAGATLIETELGAWIRRLDEACD</sequence>